<dbReference type="EMBL" id="PSZD01000023">
    <property type="protein sequence ID" value="PPJ23557.1"/>
    <property type="molecule type" value="Genomic_DNA"/>
</dbReference>
<feature type="compositionally biased region" description="Basic residues" evidence="3">
    <location>
        <begin position="1"/>
        <end position="12"/>
    </location>
</feature>
<dbReference type="PANTHER" id="PTHR21089:SF1">
    <property type="entry name" value="BIFUNCTIONAL 3-DEHYDROQUINATE DEHYDRATASE_SHIKIMATE DEHYDROGENASE, CHLOROPLASTIC"/>
    <property type="match status" value="1"/>
</dbReference>
<feature type="domain" description="Shikimate dehydrogenase substrate binding N-terminal" evidence="5">
    <location>
        <begin position="66"/>
        <end position="147"/>
    </location>
</feature>
<dbReference type="GO" id="GO:0005829">
    <property type="term" value="C:cytosol"/>
    <property type="evidence" value="ECO:0007669"/>
    <property type="project" value="TreeGrafter"/>
</dbReference>
<dbReference type="PANTHER" id="PTHR21089">
    <property type="entry name" value="SHIKIMATE DEHYDROGENASE"/>
    <property type="match status" value="1"/>
</dbReference>
<evidence type="ECO:0000313" key="7">
    <source>
        <dbReference type="EMBL" id="PPJ23557.1"/>
    </source>
</evidence>
<dbReference type="NCBIfam" id="TIGR01809">
    <property type="entry name" value="Shik-DH-AROM"/>
    <property type="match status" value="1"/>
</dbReference>
<comment type="caution">
    <text evidence="7">The sequence shown here is derived from an EMBL/GenBank/DDBJ whole genome shotgun (WGS) entry which is preliminary data.</text>
</comment>
<dbReference type="InterPro" id="IPR013708">
    <property type="entry name" value="Shikimate_DH-bd_N"/>
</dbReference>
<proteinExistence type="predicted"/>
<feature type="region of interest" description="Disordered" evidence="3">
    <location>
        <begin position="1"/>
        <end position="29"/>
    </location>
</feature>
<dbReference type="GO" id="GO:0019632">
    <property type="term" value="P:shikimate metabolic process"/>
    <property type="evidence" value="ECO:0007669"/>
    <property type="project" value="TreeGrafter"/>
</dbReference>
<dbReference type="InterPro" id="IPR046346">
    <property type="entry name" value="Aminoacid_DH-like_N_sf"/>
</dbReference>
<protein>
    <submittedName>
        <fullName evidence="7">Shikimate dehydrogenase</fullName>
    </submittedName>
</protein>
<evidence type="ECO:0000259" key="6">
    <source>
        <dbReference type="Pfam" id="PF18317"/>
    </source>
</evidence>
<name>A0A2S5ZYV5_9NOCA</name>
<organism evidence="7 8">
    <name type="scientific">Nocardia nova</name>
    <dbReference type="NCBI Taxonomy" id="37330"/>
    <lineage>
        <taxon>Bacteria</taxon>
        <taxon>Bacillati</taxon>
        <taxon>Actinomycetota</taxon>
        <taxon>Actinomycetes</taxon>
        <taxon>Mycobacteriales</taxon>
        <taxon>Nocardiaceae</taxon>
        <taxon>Nocardia</taxon>
    </lineage>
</organism>
<dbReference type="GO" id="GO:0009423">
    <property type="term" value="P:chorismate biosynthetic process"/>
    <property type="evidence" value="ECO:0007669"/>
    <property type="project" value="TreeGrafter"/>
</dbReference>
<reference evidence="7 8" key="1">
    <citation type="submission" date="2018-02" db="EMBL/GenBank/DDBJ databases">
        <title>8 Nocardia nova and 1 Nocardia cyriacigeorgica strain used for evolution to TMP-SMX.</title>
        <authorList>
            <person name="Mehta H."/>
            <person name="Weng J."/>
            <person name="Shamoo Y."/>
        </authorList>
    </citation>
    <scope>NUCLEOTIDE SEQUENCE [LARGE SCALE GENOMIC DNA]</scope>
    <source>
        <strain evidence="7 8">BAA2227</strain>
    </source>
</reference>
<keyword evidence="2" id="KW-0028">Amino-acid biosynthesis</keyword>
<keyword evidence="8" id="KW-1185">Reference proteome</keyword>
<dbReference type="SUPFAM" id="SSF51735">
    <property type="entry name" value="NAD(P)-binding Rossmann-fold domains"/>
    <property type="match status" value="1"/>
</dbReference>
<gene>
    <name evidence="7" type="ORF">C5F51_27815</name>
</gene>
<evidence type="ECO:0000259" key="4">
    <source>
        <dbReference type="Pfam" id="PF03435"/>
    </source>
</evidence>
<dbReference type="FunFam" id="3.40.50.10860:FF:000018">
    <property type="entry name" value="Shikimate 5-dehydrogenase AroE"/>
    <property type="match status" value="1"/>
</dbReference>
<dbReference type="InterPro" id="IPR041121">
    <property type="entry name" value="SDH_C"/>
</dbReference>
<evidence type="ECO:0000256" key="3">
    <source>
        <dbReference type="SAM" id="MobiDB-lite"/>
    </source>
</evidence>
<dbReference type="Gene3D" id="3.40.50.720">
    <property type="entry name" value="NAD(P)-binding Rossmann-like Domain"/>
    <property type="match status" value="1"/>
</dbReference>
<evidence type="ECO:0000256" key="2">
    <source>
        <dbReference type="ARBA" id="ARBA00023141"/>
    </source>
</evidence>
<dbReference type="GO" id="GO:0009073">
    <property type="term" value="P:aromatic amino acid family biosynthetic process"/>
    <property type="evidence" value="ECO:0007669"/>
    <property type="project" value="UniProtKB-KW"/>
</dbReference>
<dbReference type="GO" id="GO:0050661">
    <property type="term" value="F:NADP binding"/>
    <property type="evidence" value="ECO:0007669"/>
    <property type="project" value="TreeGrafter"/>
</dbReference>
<dbReference type="InterPro" id="IPR022893">
    <property type="entry name" value="Shikimate_DH_fam"/>
</dbReference>
<dbReference type="Pfam" id="PF18317">
    <property type="entry name" value="SDH_C"/>
    <property type="match status" value="1"/>
</dbReference>
<dbReference type="AlphaFoldDB" id="A0A2S5ZYV5"/>
<dbReference type="InterPro" id="IPR005097">
    <property type="entry name" value="Sacchrp_dh_NADP-bd"/>
</dbReference>
<evidence type="ECO:0000259" key="5">
    <source>
        <dbReference type="Pfam" id="PF08501"/>
    </source>
</evidence>
<comment type="pathway">
    <text evidence="1">Metabolic intermediate biosynthesis; chorismate biosynthesis; chorismate from D-erythrose 4-phosphate and phosphoenolpyruvate: step 4/7.</text>
</comment>
<dbReference type="SUPFAM" id="SSF53223">
    <property type="entry name" value="Aminoacid dehydrogenase-like, N-terminal domain"/>
    <property type="match status" value="1"/>
</dbReference>
<evidence type="ECO:0000313" key="8">
    <source>
        <dbReference type="Proteomes" id="UP000238356"/>
    </source>
</evidence>
<dbReference type="Gene3D" id="3.40.50.10860">
    <property type="entry name" value="Leucine Dehydrogenase, chain A, domain 1"/>
    <property type="match status" value="1"/>
</dbReference>
<dbReference type="InterPro" id="IPR036291">
    <property type="entry name" value="NAD(P)-bd_dom_sf"/>
</dbReference>
<keyword evidence="2" id="KW-0057">Aromatic amino acid biosynthesis</keyword>
<dbReference type="InterPro" id="IPR010110">
    <property type="entry name" value="Shikimate_DH_AroM-type"/>
</dbReference>
<feature type="domain" description="SDH C-terminal" evidence="6">
    <location>
        <begin position="295"/>
        <end position="324"/>
    </location>
</feature>
<sequence>MPCARWRIRRRDRGCTSSPSTSRAPPCSPKATANICAISNAPSRAEFSTVADNGAGSPESGRKAAVLGSPIAHSRSPQLHLAAYRALGLDWTYERIECTGEQLPALVDSLDSSWVGLSVTMPGKVAALNYAGERTERAVLVGSANTLVRTATGWRADCTDVDGVRGALRGGGVETVRRSVVLGAGGTARPALLALAELGAETVTVVARDAERAEPTLALARRLGMATEFSDFDADRVRAACARADAVVSTVPAAGAAAVADAVAAAPVVLDAIYDPWPTPLATAVRRAGHTVVSGLQMLLNQAYGQVEQFTGRPAPRAAMAAALDLRDF</sequence>
<evidence type="ECO:0000256" key="1">
    <source>
        <dbReference type="ARBA" id="ARBA00004871"/>
    </source>
</evidence>
<dbReference type="Pfam" id="PF03435">
    <property type="entry name" value="Sacchrp_dh_NADP"/>
    <property type="match status" value="1"/>
</dbReference>
<feature type="domain" description="Saccharopine dehydrogenase NADP binding" evidence="4">
    <location>
        <begin position="180"/>
        <end position="268"/>
    </location>
</feature>
<dbReference type="Pfam" id="PF08501">
    <property type="entry name" value="Shikimate_dh_N"/>
    <property type="match status" value="1"/>
</dbReference>
<dbReference type="GO" id="GO:0004764">
    <property type="term" value="F:shikimate 3-dehydrogenase (NADP+) activity"/>
    <property type="evidence" value="ECO:0007669"/>
    <property type="project" value="InterPro"/>
</dbReference>
<accession>A0A2S5ZYV5</accession>
<dbReference type="Proteomes" id="UP000238356">
    <property type="component" value="Unassembled WGS sequence"/>
</dbReference>
<dbReference type="NCBIfam" id="NF001311">
    <property type="entry name" value="PRK00258.1-3"/>
    <property type="match status" value="1"/>
</dbReference>